<organism evidence="4 5">
    <name type="scientific">Paenibacillus aurantiacus</name>
    <dbReference type="NCBI Taxonomy" id="1936118"/>
    <lineage>
        <taxon>Bacteria</taxon>
        <taxon>Bacillati</taxon>
        <taxon>Bacillota</taxon>
        <taxon>Bacilli</taxon>
        <taxon>Bacillales</taxon>
        <taxon>Paenibacillaceae</taxon>
        <taxon>Paenibacillus</taxon>
    </lineage>
</organism>
<feature type="transmembrane region" description="Helical" evidence="2">
    <location>
        <begin position="624"/>
        <end position="644"/>
    </location>
</feature>
<comment type="caution">
    <text evidence="4">The sequence shown here is derived from an EMBL/GenBank/DDBJ whole genome shotgun (WGS) entry which is preliminary data.</text>
</comment>
<dbReference type="GO" id="GO:0016301">
    <property type="term" value="F:kinase activity"/>
    <property type="evidence" value="ECO:0007669"/>
    <property type="project" value="UniProtKB-KW"/>
</dbReference>
<protein>
    <submittedName>
        <fullName evidence="4">CotH kinase family protein</fullName>
    </submittedName>
</protein>
<keyword evidence="3" id="KW-0732">Signal</keyword>
<keyword evidence="5" id="KW-1185">Reference proteome</keyword>
<keyword evidence="4" id="KW-0418">Kinase</keyword>
<dbReference type="Proteomes" id="UP001589747">
    <property type="component" value="Unassembled WGS sequence"/>
</dbReference>
<reference evidence="4 5" key="1">
    <citation type="submission" date="2024-09" db="EMBL/GenBank/DDBJ databases">
        <authorList>
            <person name="Sun Q."/>
            <person name="Mori K."/>
        </authorList>
    </citation>
    <scope>NUCLEOTIDE SEQUENCE [LARGE SCALE GENOMIC DNA]</scope>
    <source>
        <strain evidence="4 5">TISTR 2452</strain>
    </source>
</reference>
<dbReference type="PANTHER" id="PTHR40050:SF1">
    <property type="entry name" value="INNER SPORE COAT PROTEIN H"/>
    <property type="match status" value="1"/>
</dbReference>
<dbReference type="PANTHER" id="PTHR40050">
    <property type="entry name" value="INNER SPORE COAT PROTEIN H"/>
    <property type="match status" value="1"/>
</dbReference>
<keyword evidence="2" id="KW-1133">Transmembrane helix</keyword>
<dbReference type="Pfam" id="PF08757">
    <property type="entry name" value="CotH"/>
    <property type="match status" value="1"/>
</dbReference>
<evidence type="ECO:0000313" key="5">
    <source>
        <dbReference type="Proteomes" id="UP001589747"/>
    </source>
</evidence>
<feature type="chain" id="PRO_5046122783" evidence="3">
    <location>
        <begin position="24"/>
        <end position="649"/>
    </location>
</feature>
<sequence length="649" mass="67393">MRAKAAPLLLLVLLLLAMTGCSALGASVPGSSALGGRISADAASADTATSSAEEQKLDTQVFPKDKVVDVKITLDEADFQDMLDNASAEEYKMATVEYNGVKYENVAVRTKGNLSLRSVVNSDSDRYSFKLSFDEYISSQTIEGIRKINLNNNFSDATYMREFLAYELAESMGLPTPKFSYVNVYVNGELKGFYLAVEQIGEAYLDRNFDNAYGALYKANGGAGSELNWLKTLKAYVGLDLKSESANDGVLLEMLDELNNGTNYESALDVENALKFIALNVLSGNMDSYLGQNKHNYYLYENNGIFSVLPWDYNMAFGGFGGSGILIDEPTQGTLADRPLVDKLLKVDAYKTKYHNILARAMEGYLAKDAFAARVAELSQLISAYVKQDPTAFYTYEQYEAAIPELISFNDTQTASIQAQLDGTSPSSGDGSGSGGGMGRGGMGGMGGMLPGAGGANVGQAPEPPGGQSAEAGPGGDVAFDAGALAGPAGGAGGETVTEPNPSGQRTPNGAQTSPNVAQTPSAGQTDSNANGRQQAAQGGVNGQQATGGARTGPNGQAAGNAQGGVNGPQPPGDWPGQNGQGFGGGMRPDGAQGFGGMGGGPGGMGFGPGGQQAAQPEGSVKEAITSGIAVVVLLLACLVVVFYKRKRL</sequence>
<evidence type="ECO:0000256" key="2">
    <source>
        <dbReference type="SAM" id="Phobius"/>
    </source>
</evidence>
<feature type="compositionally biased region" description="Gly residues" evidence="1">
    <location>
        <begin position="430"/>
        <end position="457"/>
    </location>
</feature>
<feature type="signal peptide" evidence="3">
    <location>
        <begin position="1"/>
        <end position="23"/>
    </location>
</feature>
<evidence type="ECO:0000256" key="1">
    <source>
        <dbReference type="SAM" id="MobiDB-lite"/>
    </source>
</evidence>
<name>A0ABV5KRJ5_9BACL</name>
<feature type="compositionally biased region" description="Low complexity" evidence="1">
    <location>
        <begin position="529"/>
        <end position="561"/>
    </location>
</feature>
<dbReference type="PROSITE" id="PS51257">
    <property type="entry name" value="PROKAR_LIPOPROTEIN"/>
    <property type="match status" value="1"/>
</dbReference>
<dbReference type="RefSeq" id="WP_377494283.1">
    <property type="nucleotide sequence ID" value="NZ_JBHMDO010000022.1"/>
</dbReference>
<keyword evidence="4" id="KW-0808">Transferase</keyword>
<evidence type="ECO:0000256" key="3">
    <source>
        <dbReference type="SAM" id="SignalP"/>
    </source>
</evidence>
<evidence type="ECO:0000313" key="4">
    <source>
        <dbReference type="EMBL" id="MFB9326722.1"/>
    </source>
</evidence>
<keyword evidence="2" id="KW-0812">Transmembrane</keyword>
<feature type="region of interest" description="Disordered" evidence="1">
    <location>
        <begin position="419"/>
        <end position="619"/>
    </location>
</feature>
<gene>
    <name evidence="4" type="ORF">ACFFSY_12425</name>
</gene>
<dbReference type="InterPro" id="IPR014867">
    <property type="entry name" value="Spore_coat_CotH_CotH2/3/7"/>
</dbReference>
<proteinExistence type="predicted"/>
<feature type="compositionally biased region" description="Gly residues" evidence="1">
    <location>
        <begin position="579"/>
        <end position="611"/>
    </location>
</feature>
<accession>A0ABV5KRJ5</accession>
<keyword evidence="2" id="KW-0472">Membrane</keyword>
<dbReference type="EMBL" id="JBHMDO010000022">
    <property type="protein sequence ID" value="MFB9326722.1"/>
    <property type="molecule type" value="Genomic_DNA"/>
</dbReference>
<feature type="compositionally biased region" description="Polar residues" evidence="1">
    <location>
        <begin position="498"/>
        <end position="528"/>
    </location>
</feature>